<dbReference type="EMBL" id="DXDU01000128">
    <property type="protein sequence ID" value="HIY27088.1"/>
    <property type="molecule type" value="Genomic_DNA"/>
</dbReference>
<evidence type="ECO:0000313" key="2">
    <source>
        <dbReference type="Proteomes" id="UP000823915"/>
    </source>
</evidence>
<dbReference type="AlphaFoldDB" id="A0A9D1YDW1"/>
<gene>
    <name evidence="1" type="ORF">H9838_07970</name>
</gene>
<proteinExistence type="predicted"/>
<sequence length="113" mass="12907">MEDVAKRLFRYFLPVERETAQGEKTQGRGLIAADRGGGEALTEELFHQLGRLPRPLYWFTGWAQELACGELLRQGEETYRVLRVEAVTLDQRQLCLRALLERWEEGGENGAGQ</sequence>
<comment type="caution">
    <text evidence="1">The sequence shown here is derived from an EMBL/GenBank/DDBJ whole genome shotgun (WGS) entry which is preliminary data.</text>
</comment>
<name>A0A9D1YDW1_9FIRM</name>
<reference evidence="1" key="1">
    <citation type="journal article" date="2021" name="PeerJ">
        <title>Extensive microbial diversity within the chicken gut microbiome revealed by metagenomics and culture.</title>
        <authorList>
            <person name="Gilroy R."/>
            <person name="Ravi A."/>
            <person name="Getino M."/>
            <person name="Pursley I."/>
            <person name="Horton D.L."/>
            <person name="Alikhan N.F."/>
            <person name="Baker D."/>
            <person name="Gharbi K."/>
            <person name="Hall N."/>
            <person name="Watson M."/>
            <person name="Adriaenssens E.M."/>
            <person name="Foster-Nyarko E."/>
            <person name="Jarju S."/>
            <person name="Secka A."/>
            <person name="Antonio M."/>
            <person name="Oren A."/>
            <person name="Chaudhuri R.R."/>
            <person name="La Ragione R."/>
            <person name="Hildebrand F."/>
            <person name="Pallen M.J."/>
        </authorList>
    </citation>
    <scope>NUCLEOTIDE SEQUENCE</scope>
    <source>
        <strain evidence="1">1282</strain>
    </source>
</reference>
<dbReference type="Proteomes" id="UP000823915">
    <property type="component" value="Unassembled WGS sequence"/>
</dbReference>
<protein>
    <submittedName>
        <fullName evidence="1">Uncharacterized protein</fullName>
    </submittedName>
</protein>
<organism evidence="1 2">
    <name type="scientific">Candidatus Acutalibacter pullistercoris</name>
    <dbReference type="NCBI Taxonomy" id="2838418"/>
    <lineage>
        <taxon>Bacteria</taxon>
        <taxon>Bacillati</taxon>
        <taxon>Bacillota</taxon>
        <taxon>Clostridia</taxon>
        <taxon>Eubacteriales</taxon>
        <taxon>Acutalibacteraceae</taxon>
        <taxon>Acutalibacter</taxon>
    </lineage>
</organism>
<reference evidence="1" key="2">
    <citation type="submission" date="2021-04" db="EMBL/GenBank/DDBJ databases">
        <authorList>
            <person name="Gilroy R."/>
        </authorList>
    </citation>
    <scope>NUCLEOTIDE SEQUENCE</scope>
    <source>
        <strain evidence="1">1282</strain>
    </source>
</reference>
<accession>A0A9D1YDW1</accession>
<evidence type="ECO:0000313" key="1">
    <source>
        <dbReference type="EMBL" id="HIY27088.1"/>
    </source>
</evidence>